<dbReference type="PANTHER" id="PTHR42815">
    <property type="entry name" value="FAD-BINDING, PUTATIVE (AFU_ORTHOLOGUE AFUA_6G07600)-RELATED"/>
    <property type="match status" value="1"/>
</dbReference>
<comment type="caution">
    <text evidence="3">The sequence shown here is derived from an EMBL/GenBank/DDBJ whole genome shotgun (WGS) entry which is preliminary data.</text>
</comment>
<dbReference type="EMBL" id="JAFLNC010000003">
    <property type="protein sequence ID" value="MBO0333907.1"/>
    <property type="molecule type" value="Genomic_DNA"/>
</dbReference>
<dbReference type="InterPro" id="IPR011576">
    <property type="entry name" value="Pyridox_Oxase_N"/>
</dbReference>
<keyword evidence="1" id="KW-0175">Coiled coil</keyword>
<feature type="coiled-coil region" evidence="1">
    <location>
        <begin position="192"/>
        <end position="219"/>
    </location>
</feature>
<dbReference type="InterPro" id="IPR012349">
    <property type="entry name" value="Split_barrel_FMN-bd"/>
</dbReference>
<feature type="domain" description="Pyridoxamine 5'-phosphate oxidase N-terminal" evidence="2">
    <location>
        <begin position="59"/>
        <end position="153"/>
    </location>
</feature>
<accession>A0ABS3F5V1</accession>
<evidence type="ECO:0000313" key="3">
    <source>
        <dbReference type="EMBL" id="MBO0333907.1"/>
    </source>
</evidence>
<dbReference type="Proteomes" id="UP000664761">
    <property type="component" value="Unassembled WGS sequence"/>
</dbReference>
<dbReference type="Gene3D" id="2.30.110.10">
    <property type="entry name" value="Electron Transport, Fmn-binding Protein, Chain A"/>
    <property type="match status" value="1"/>
</dbReference>
<organism evidence="3 4">
    <name type="scientific">Sneathiella sedimenti</name>
    <dbReference type="NCBI Taxonomy" id="2816034"/>
    <lineage>
        <taxon>Bacteria</taxon>
        <taxon>Pseudomonadati</taxon>
        <taxon>Pseudomonadota</taxon>
        <taxon>Alphaproteobacteria</taxon>
        <taxon>Sneathiellales</taxon>
        <taxon>Sneathiellaceae</taxon>
        <taxon>Sneathiella</taxon>
    </lineage>
</organism>
<name>A0ABS3F5V1_9PROT</name>
<protein>
    <submittedName>
        <fullName evidence="3">Pyridoxamine 5'-phosphate oxidase family protein</fullName>
    </submittedName>
</protein>
<gene>
    <name evidence="3" type="ORF">J0X12_09790</name>
</gene>
<dbReference type="Pfam" id="PF01243">
    <property type="entry name" value="PNPOx_N"/>
    <property type="match status" value="1"/>
</dbReference>
<keyword evidence="4" id="KW-1185">Reference proteome</keyword>
<proteinExistence type="predicted"/>
<sequence length="221" mass="25010">MEKRYPALSSFNLKRSCLMSSFISDVAFTPAVKEVQVRKGSRDTYARAENKGMMQREISEDLADFISRQISVFLASVSSDGAPYIQHRGGPPGFIKVLGPTTLGFVDYKGNRQYISQGNFSENPKAHLFLIDYMNRRRVKIWGEVSVIEDDPDLISKLMPADGQGHPEQVMIFEISAWDINCPQHIPQRFEAEDVKRALEEREIRIAELEAEIEALQGAID</sequence>
<dbReference type="PANTHER" id="PTHR42815:SF2">
    <property type="entry name" value="FAD-BINDING, PUTATIVE (AFU_ORTHOLOGUE AFUA_6G07600)-RELATED"/>
    <property type="match status" value="1"/>
</dbReference>
<dbReference type="SUPFAM" id="SSF50475">
    <property type="entry name" value="FMN-binding split barrel"/>
    <property type="match status" value="1"/>
</dbReference>
<evidence type="ECO:0000259" key="2">
    <source>
        <dbReference type="Pfam" id="PF01243"/>
    </source>
</evidence>
<reference evidence="3 4" key="1">
    <citation type="submission" date="2021-03" db="EMBL/GenBank/DDBJ databases">
        <title>Sneathiella sp. CAU 1612 isolated from Kang Won-do.</title>
        <authorList>
            <person name="Kim W."/>
        </authorList>
    </citation>
    <scope>NUCLEOTIDE SEQUENCE [LARGE SCALE GENOMIC DNA]</scope>
    <source>
        <strain evidence="3 4">CAU 1612</strain>
    </source>
</reference>
<evidence type="ECO:0000313" key="4">
    <source>
        <dbReference type="Proteomes" id="UP000664761"/>
    </source>
</evidence>
<evidence type="ECO:0000256" key="1">
    <source>
        <dbReference type="SAM" id="Coils"/>
    </source>
</evidence>